<evidence type="ECO:0000313" key="12">
    <source>
        <dbReference type="Proteomes" id="UP000236735"/>
    </source>
</evidence>
<keyword evidence="6 10" id="KW-1133">Transmembrane helix</keyword>
<evidence type="ECO:0000256" key="9">
    <source>
        <dbReference type="PIRNR" id="PIRNR016636"/>
    </source>
</evidence>
<dbReference type="PIRSF" id="PIRSF500217">
    <property type="entry name" value="AlgI"/>
    <property type="match status" value="1"/>
</dbReference>
<feature type="transmembrane region" description="Helical" evidence="10">
    <location>
        <begin position="311"/>
        <end position="331"/>
    </location>
</feature>
<proteinExistence type="inferred from homology"/>
<evidence type="ECO:0000256" key="10">
    <source>
        <dbReference type="SAM" id="Phobius"/>
    </source>
</evidence>
<dbReference type="RefSeq" id="WP_103915920.1">
    <property type="nucleotide sequence ID" value="NZ_FNUV01000005.1"/>
</dbReference>
<evidence type="ECO:0000256" key="3">
    <source>
        <dbReference type="ARBA" id="ARBA00022475"/>
    </source>
</evidence>
<feature type="transmembrane region" description="Helical" evidence="10">
    <location>
        <begin position="80"/>
        <end position="98"/>
    </location>
</feature>
<feature type="transmembrane region" description="Helical" evidence="10">
    <location>
        <begin position="337"/>
        <end position="358"/>
    </location>
</feature>
<evidence type="ECO:0000313" key="11">
    <source>
        <dbReference type="EMBL" id="SEF91857.1"/>
    </source>
</evidence>
<dbReference type="PIRSF" id="PIRSF016636">
    <property type="entry name" value="AlgI_DltB"/>
    <property type="match status" value="1"/>
</dbReference>
<dbReference type="GO" id="GO:0016746">
    <property type="term" value="F:acyltransferase activity"/>
    <property type="evidence" value="ECO:0007669"/>
    <property type="project" value="UniProtKB-KW"/>
</dbReference>
<dbReference type="PANTHER" id="PTHR13285">
    <property type="entry name" value="ACYLTRANSFERASE"/>
    <property type="match status" value="1"/>
</dbReference>
<keyword evidence="4 9" id="KW-0808">Transferase</keyword>
<feature type="transmembrane region" description="Helical" evidence="10">
    <location>
        <begin position="52"/>
        <end position="68"/>
    </location>
</feature>
<keyword evidence="8 9" id="KW-0012">Acyltransferase</keyword>
<evidence type="ECO:0000256" key="7">
    <source>
        <dbReference type="ARBA" id="ARBA00023136"/>
    </source>
</evidence>
<reference evidence="11 12" key="1">
    <citation type="submission" date="2016-10" db="EMBL/GenBank/DDBJ databases">
        <authorList>
            <person name="de Groot N.N."/>
        </authorList>
    </citation>
    <scope>NUCLEOTIDE SEQUENCE [LARGE SCALE GENOMIC DNA]</scope>
    <source>
        <strain evidence="11 12">AR32</strain>
    </source>
</reference>
<evidence type="ECO:0000256" key="6">
    <source>
        <dbReference type="ARBA" id="ARBA00022989"/>
    </source>
</evidence>
<dbReference type="GO" id="GO:0042121">
    <property type="term" value="P:alginic acid biosynthetic process"/>
    <property type="evidence" value="ECO:0007669"/>
    <property type="project" value="InterPro"/>
</dbReference>
<evidence type="ECO:0000256" key="8">
    <source>
        <dbReference type="ARBA" id="ARBA00023315"/>
    </source>
</evidence>
<feature type="transmembrane region" description="Helical" evidence="10">
    <location>
        <begin position="379"/>
        <end position="402"/>
    </location>
</feature>
<dbReference type="AlphaFoldDB" id="A0A1H5VZ66"/>
<dbReference type="EMBL" id="FNUV01000005">
    <property type="protein sequence ID" value="SEF91857.1"/>
    <property type="molecule type" value="Genomic_DNA"/>
</dbReference>
<organism evidence="11 12">
    <name type="scientific">Xylanibacter ruminicola</name>
    <name type="common">Prevotella ruminicola</name>
    <dbReference type="NCBI Taxonomy" id="839"/>
    <lineage>
        <taxon>Bacteria</taxon>
        <taxon>Pseudomonadati</taxon>
        <taxon>Bacteroidota</taxon>
        <taxon>Bacteroidia</taxon>
        <taxon>Bacteroidales</taxon>
        <taxon>Prevotellaceae</taxon>
        <taxon>Xylanibacter</taxon>
    </lineage>
</organism>
<sequence>MVVNSFSFLIFFVVVFIVYYLPVCRSNPRFQNVWLLLVSFFFYGYTDWRMTALLLGAILVFYYLGHWLRHEMDQEHTRKASHITTFSVVLGIAVLFYFKYLNFFADSIASVLQAIGFNVNWSTLNIILPIGVSFFTFKLISYIIEIHREHIQPSGLLEFADYISFFPTILSGPIDRPNQFLPQLQRVHTLNYALAADGCRQILWGMFTKMCIADNLAMITNQAWTSYSSLSSVTLLIAALIYPLQLYADFDGYSNMAIGVGKLLGFDIARNFNHPFLARNMAEFWRRWHMSLTSWITDYVFMPLNIAFREIGNWGIAFAAIINLLVIGFWHGANWTYGFFGLYHGLLFIPLVFSGAFGKRKKLKANSHGLPFAKDLWKMVATYGLVTIGLTVFRAPSIGQAYEYFSCLVTNGFDGPSIIDSYSKLFCLFAIILLALEWIQRDKQHALQFPDTSLFNNRIIRWGLYLFLILLIITFTGQSQAFIYFQF</sequence>
<dbReference type="InterPro" id="IPR004299">
    <property type="entry name" value="MBOAT_fam"/>
</dbReference>
<comment type="subcellular location">
    <subcellularLocation>
        <location evidence="1">Cell membrane</location>
        <topology evidence="1">Multi-pass membrane protein</topology>
    </subcellularLocation>
</comment>
<evidence type="ECO:0000256" key="5">
    <source>
        <dbReference type="ARBA" id="ARBA00022692"/>
    </source>
</evidence>
<feature type="transmembrane region" description="Helical" evidence="10">
    <location>
        <begin position="459"/>
        <end position="485"/>
    </location>
</feature>
<dbReference type="GO" id="GO:0005886">
    <property type="term" value="C:plasma membrane"/>
    <property type="evidence" value="ECO:0007669"/>
    <property type="project" value="UniProtKB-SubCell"/>
</dbReference>
<comment type="similarity">
    <text evidence="2 9">Belongs to the membrane-bound acyltransferase family.</text>
</comment>
<keyword evidence="3 9" id="KW-1003">Cell membrane</keyword>
<feature type="transmembrane region" description="Helical" evidence="10">
    <location>
        <begin position="422"/>
        <end position="439"/>
    </location>
</feature>
<feature type="transmembrane region" description="Helical" evidence="10">
    <location>
        <begin position="6"/>
        <end position="23"/>
    </location>
</feature>
<keyword evidence="7 9" id="KW-0472">Membrane</keyword>
<dbReference type="PANTHER" id="PTHR13285:SF23">
    <property type="entry name" value="TEICHOIC ACID D-ALANYLTRANSFERASE"/>
    <property type="match status" value="1"/>
</dbReference>
<dbReference type="InterPro" id="IPR024194">
    <property type="entry name" value="Ac/AlaTfrase_AlgI/DltB"/>
</dbReference>
<accession>A0A1H5VZ66</accession>
<dbReference type="InterPro" id="IPR051085">
    <property type="entry name" value="MB_O-acyltransferase"/>
</dbReference>
<protein>
    <submittedName>
        <fullName evidence="11">D-alanyl-lipoteichoic acid acyltransferase DltB, MBOAT superfamily</fullName>
    </submittedName>
</protein>
<evidence type="ECO:0000256" key="4">
    <source>
        <dbReference type="ARBA" id="ARBA00022679"/>
    </source>
</evidence>
<evidence type="ECO:0000256" key="2">
    <source>
        <dbReference type="ARBA" id="ARBA00010323"/>
    </source>
</evidence>
<name>A0A1H5VZ66_XYLRU</name>
<evidence type="ECO:0000256" key="1">
    <source>
        <dbReference type="ARBA" id="ARBA00004651"/>
    </source>
</evidence>
<feature type="transmembrane region" description="Helical" evidence="10">
    <location>
        <begin position="126"/>
        <end position="144"/>
    </location>
</feature>
<dbReference type="InterPro" id="IPR028362">
    <property type="entry name" value="AlgI"/>
</dbReference>
<dbReference type="Proteomes" id="UP000236735">
    <property type="component" value="Unassembled WGS sequence"/>
</dbReference>
<dbReference type="Pfam" id="PF03062">
    <property type="entry name" value="MBOAT"/>
    <property type="match status" value="1"/>
</dbReference>
<gene>
    <name evidence="11" type="ORF">SAMN05216354_2107</name>
</gene>
<keyword evidence="5 10" id="KW-0812">Transmembrane</keyword>